<protein>
    <submittedName>
        <fullName evidence="2">2'-5'-RNA ligase</fullName>
        <ecNumber evidence="2">6.5.1.-</ecNumber>
    </submittedName>
</protein>
<dbReference type="GO" id="GO:0008664">
    <property type="term" value="F:RNA 2',3'-cyclic 3'-phosphodiesterase activity"/>
    <property type="evidence" value="ECO:0007669"/>
    <property type="project" value="InterPro"/>
</dbReference>
<dbReference type="HAMAP" id="MF_01940">
    <property type="entry name" value="RNA_CPDase"/>
    <property type="match status" value="1"/>
</dbReference>
<dbReference type="InterPro" id="IPR009097">
    <property type="entry name" value="Cyclic_Pdiesterase"/>
</dbReference>
<organism evidence="2">
    <name type="scientific">mine drainage metagenome</name>
    <dbReference type="NCBI Taxonomy" id="410659"/>
    <lineage>
        <taxon>unclassified sequences</taxon>
        <taxon>metagenomes</taxon>
        <taxon>ecological metagenomes</taxon>
    </lineage>
</organism>
<reference evidence="2" key="1">
    <citation type="submission" date="2016-10" db="EMBL/GenBank/DDBJ databases">
        <title>Sequence of Gallionella enrichment culture.</title>
        <authorList>
            <person name="Poehlein A."/>
            <person name="Muehling M."/>
            <person name="Daniel R."/>
        </authorList>
    </citation>
    <scope>NUCLEOTIDE SEQUENCE</scope>
</reference>
<name>A0A1J5QZJ8_9ZZZZ</name>
<evidence type="ECO:0000313" key="2">
    <source>
        <dbReference type="EMBL" id="OIQ88682.1"/>
    </source>
</evidence>
<gene>
    <name evidence="2" type="primary">ligT_7</name>
    <name evidence="2" type="ORF">GALL_294250</name>
</gene>
<keyword evidence="2" id="KW-0436">Ligase</keyword>
<keyword evidence="1" id="KW-0378">Hydrolase</keyword>
<dbReference type="Gene3D" id="3.90.1140.10">
    <property type="entry name" value="Cyclic phosphodiesterase"/>
    <property type="match status" value="1"/>
</dbReference>
<comment type="caution">
    <text evidence="2">The sequence shown here is derived from an EMBL/GenBank/DDBJ whole genome shotgun (WGS) entry which is preliminary data.</text>
</comment>
<dbReference type="GO" id="GO:0016874">
    <property type="term" value="F:ligase activity"/>
    <property type="evidence" value="ECO:0007669"/>
    <property type="project" value="UniProtKB-KW"/>
</dbReference>
<accession>A0A1J5QZJ8</accession>
<dbReference type="SUPFAM" id="SSF55144">
    <property type="entry name" value="LigT-like"/>
    <property type="match status" value="1"/>
</dbReference>
<dbReference type="EMBL" id="MLJW01000362">
    <property type="protein sequence ID" value="OIQ88682.1"/>
    <property type="molecule type" value="Genomic_DNA"/>
</dbReference>
<sequence length="202" mass="21929">MPVPSAQPDPLPAARSDRDGMRLFFALWPQPSVRAALMRHAGQWRFSAPARPTPSDKLHLTLLFMDGVPESSLQVLADIGRHIAAQAPGFRLQLDTAALWPLGGIAHLAPSHPPRELASLRQALLDAARQAGVPHDARAFRPHVTLARHAQAARPPEAFVPVMWPAGALSLAQSVLGSGRYAVLDSWRLASLKETPGRPKFR</sequence>
<dbReference type="Pfam" id="PF13563">
    <property type="entry name" value="2_5_RNA_ligase2"/>
    <property type="match status" value="1"/>
</dbReference>
<dbReference type="GO" id="GO:0004113">
    <property type="term" value="F:2',3'-cyclic-nucleotide 3'-phosphodiesterase activity"/>
    <property type="evidence" value="ECO:0007669"/>
    <property type="project" value="InterPro"/>
</dbReference>
<dbReference type="PANTHER" id="PTHR35561">
    <property type="entry name" value="RNA 2',3'-CYCLIC PHOSPHODIESTERASE"/>
    <property type="match status" value="1"/>
</dbReference>
<dbReference type="PANTHER" id="PTHR35561:SF1">
    <property type="entry name" value="RNA 2',3'-CYCLIC PHOSPHODIESTERASE"/>
    <property type="match status" value="1"/>
</dbReference>
<evidence type="ECO:0000256" key="1">
    <source>
        <dbReference type="ARBA" id="ARBA00022801"/>
    </source>
</evidence>
<dbReference type="AlphaFoldDB" id="A0A1J5QZJ8"/>
<dbReference type="InterPro" id="IPR004175">
    <property type="entry name" value="RNA_CPDase"/>
</dbReference>
<dbReference type="NCBIfam" id="TIGR02258">
    <property type="entry name" value="2_5_ligase"/>
    <property type="match status" value="1"/>
</dbReference>
<dbReference type="EC" id="6.5.1.-" evidence="2"/>
<proteinExistence type="inferred from homology"/>